<evidence type="ECO:0000313" key="3">
    <source>
        <dbReference type="Proteomes" id="UP001243286"/>
    </source>
</evidence>
<dbReference type="RefSeq" id="WP_282354804.1">
    <property type="nucleotide sequence ID" value="NZ_JASBQV010000004.1"/>
</dbReference>
<keyword evidence="1" id="KW-0812">Transmembrane</keyword>
<gene>
    <name evidence="2" type="ORF">QK289_04275</name>
</gene>
<protein>
    <recommendedName>
        <fullName evidence="4">DUF1656 domain-containing protein</fullName>
    </recommendedName>
</protein>
<dbReference type="EMBL" id="JASBQV010000004">
    <property type="protein sequence ID" value="MDI3234215.1"/>
    <property type="molecule type" value="Genomic_DNA"/>
</dbReference>
<sequence>MEYIVNAVSVIAAFVLVFGILCIVQSYTLGLLSLFKRKISTRFALGDIIFPLNSLLLILFFVEFGTPY</sequence>
<evidence type="ECO:0000256" key="1">
    <source>
        <dbReference type="SAM" id="Phobius"/>
    </source>
</evidence>
<accession>A0ABT6QZT7</accession>
<feature type="transmembrane region" description="Helical" evidence="1">
    <location>
        <begin position="6"/>
        <end position="32"/>
    </location>
</feature>
<dbReference type="Proteomes" id="UP001243286">
    <property type="component" value="Unassembled WGS sequence"/>
</dbReference>
<evidence type="ECO:0008006" key="4">
    <source>
        <dbReference type="Google" id="ProtNLM"/>
    </source>
</evidence>
<evidence type="ECO:0000313" key="2">
    <source>
        <dbReference type="EMBL" id="MDI3234215.1"/>
    </source>
</evidence>
<keyword evidence="3" id="KW-1185">Reference proteome</keyword>
<organism evidence="2 3">
    <name type="scientific">Exiguobacterium antarcticum</name>
    <dbReference type="NCBI Taxonomy" id="132920"/>
    <lineage>
        <taxon>Bacteria</taxon>
        <taxon>Bacillati</taxon>
        <taxon>Bacillota</taxon>
        <taxon>Bacilli</taxon>
        <taxon>Bacillales</taxon>
        <taxon>Bacillales Family XII. Incertae Sedis</taxon>
        <taxon>Exiguobacterium</taxon>
    </lineage>
</organism>
<proteinExistence type="predicted"/>
<keyword evidence="1" id="KW-1133">Transmembrane helix</keyword>
<keyword evidence="1" id="KW-0472">Membrane</keyword>
<feature type="transmembrane region" description="Helical" evidence="1">
    <location>
        <begin position="44"/>
        <end position="62"/>
    </location>
</feature>
<comment type="caution">
    <text evidence="2">The sequence shown here is derived from an EMBL/GenBank/DDBJ whole genome shotgun (WGS) entry which is preliminary data.</text>
</comment>
<name>A0ABT6QZT7_9BACL</name>
<reference evidence="2 3" key="1">
    <citation type="submission" date="2023-04" db="EMBL/GenBank/DDBJ databases">
        <title>Antarctic isolates genomes.</title>
        <authorList>
            <person name="Dimov S.G."/>
        </authorList>
    </citation>
    <scope>NUCLEOTIDE SEQUENCE [LARGE SCALE GENOMIC DNA]</scope>
    <source>
        <strain evidence="2 3">AL19</strain>
    </source>
</reference>